<proteinExistence type="predicted"/>
<dbReference type="RefSeq" id="WP_379881665.1">
    <property type="nucleotide sequence ID" value="NZ_JBHPON010000002.1"/>
</dbReference>
<evidence type="ECO:0000313" key="3">
    <source>
        <dbReference type="EMBL" id="MFC6037090.1"/>
    </source>
</evidence>
<evidence type="ECO:0000256" key="1">
    <source>
        <dbReference type="SAM" id="SignalP"/>
    </source>
</evidence>
<evidence type="ECO:0000313" key="4">
    <source>
        <dbReference type="Proteomes" id="UP001596116"/>
    </source>
</evidence>
<gene>
    <name evidence="3" type="ORF">ACFMB1_16160</name>
</gene>
<dbReference type="Gene3D" id="3.30.110.90">
    <property type="entry name" value="Amidohydrolase"/>
    <property type="match status" value="1"/>
</dbReference>
<comment type="caution">
    <text evidence="3">The sequence shown here is derived from an EMBL/GenBank/DDBJ whole genome shotgun (WGS) entry which is preliminary data.</text>
</comment>
<sequence>MSFSSTLRQSVGAALVFSLAAACSQKADTPVDGPKGHEAYSVIIAGTNVGYMNVDRSGNDFTVDYDFKNNGRGPGFKESLTLDSDGVPVSWSIAGNTTFGNEVEETFALNSGKAVWSDATGNGKAEVSAPTLYINQFGSPYAAYIQANALLQDSDLTMPALPAGELRLTEMDSLTVTGDGGEKAVTTYALSGADLDPDYFILDNENKFFAYITPRFITIRKGYEAEEERLRNLAAEYGAARYEDIQSRYAHKYDKPVRIQNVRVFQPETLDMSDPVSVLIEGEKIAAIEAADASGDGEVVIDGAGGSLIPGLYDMHGHMGDDDALINVLAGITSVRDMGNEITVLEPLREKIESGVLAGPRISMSGFIEGKSETNNSTGELATTEQEAVDLVNMYADRGGYHQIKIYSSVKGEWVPAMAKAAHARGMRVAGHIPAFSTPDEMIEAGYDEITHINQVMLSWVLGPEDDTRTLARITGMAKFADLDLNSEKVQKTINLMVDNNIVADPTTVIHEFGLLGRNGETRAGMADYVDHMPVAVQRGSKVALLNVADEEEDAAYRAAFDKIIDTLTMMHERGIFLVPGTDLGGAFELHREVELFQRFGFTPAQALKRATYDMAEYLGFDDRGAIEPGKLADFFIVPGDPTADIKAIKSIALVSRGGTVYFPSEIYPEFGITPFTDVPEVSGNE</sequence>
<dbReference type="Pfam" id="PF01979">
    <property type="entry name" value="Amidohydro_1"/>
    <property type="match status" value="1"/>
</dbReference>
<feature type="domain" description="Amidohydrolase-related" evidence="2">
    <location>
        <begin position="327"/>
        <end position="655"/>
    </location>
</feature>
<organism evidence="3 4">
    <name type="scientific">Hyphococcus aureus</name>
    <dbReference type="NCBI Taxonomy" id="2666033"/>
    <lineage>
        <taxon>Bacteria</taxon>
        <taxon>Pseudomonadati</taxon>
        <taxon>Pseudomonadota</taxon>
        <taxon>Alphaproteobacteria</taxon>
        <taxon>Parvularculales</taxon>
        <taxon>Parvularculaceae</taxon>
        <taxon>Hyphococcus</taxon>
    </lineage>
</organism>
<keyword evidence="4" id="KW-1185">Reference proteome</keyword>
<dbReference type="InterPro" id="IPR032466">
    <property type="entry name" value="Metal_Hydrolase"/>
</dbReference>
<accession>A0ABW1KYC9</accession>
<name>A0ABW1KYC9_9PROT</name>
<dbReference type="Gene3D" id="3.40.50.10910">
    <property type="entry name" value="Amidohydrolase"/>
    <property type="match status" value="1"/>
</dbReference>
<reference evidence="3 4" key="1">
    <citation type="submission" date="2024-09" db="EMBL/GenBank/DDBJ databases">
        <authorList>
            <person name="Zhang Z.-H."/>
        </authorList>
    </citation>
    <scope>NUCLEOTIDE SEQUENCE [LARGE SCALE GENOMIC DNA]</scope>
    <source>
        <strain evidence="3 4">HHTR114</strain>
    </source>
</reference>
<keyword evidence="1" id="KW-0732">Signal</keyword>
<dbReference type="PANTHER" id="PTHR43135">
    <property type="entry name" value="ALPHA-D-RIBOSE 1-METHYLPHOSPHONATE 5-TRIPHOSPHATE DIPHOSPHATASE"/>
    <property type="match status" value="1"/>
</dbReference>
<dbReference type="Gene3D" id="2.30.40.10">
    <property type="entry name" value="Urease, subunit C, domain 1"/>
    <property type="match status" value="1"/>
</dbReference>
<dbReference type="InterPro" id="IPR006680">
    <property type="entry name" value="Amidohydro-rel"/>
</dbReference>
<dbReference type="EMBL" id="JBHPON010000002">
    <property type="protein sequence ID" value="MFC6037090.1"/>
    <property type="molecule type" value="Genomic_DNA"/>
</dbReference>
<evidence type="ECO:0000259" key="2">
    <source>
        <dbReference type="Pfam" id="PF01979"/>
    </source>
</evidence>
<dbReference type="Gene3D" id="1.20.58.520">
    <property type="entry name" value="Amidohydrolase"/>
    <property type="match status" value="1"/>
</dbReference>
<dbReference type="Proteomes" id="UP001596116">
    <property type="component" value="Unassembled WGS sequence"/>
</dbReference>
<feature type="signal peptide" evidence="1">
    <location>
        <begin position="1"/>
        <end position="27"/>
    </location>
</feature>
<protein>
    <submittedName>
        <fullName evidence="3">Amidohydrolase family protein</fullName>
    </submittedName>
</protein>
<dbReference type="PANTHER" id="PTHR43135:SF3">
    <property type="entry name" value="ALPHA-D-RIBOSE 1-METHYLPHOSPHONATE 5-TRIPHOSPHATE DIPHOSPHATASE"/>
    <property type="match status" value="1"/>
</dbReference>
<feature type="chain" id="PRO_5046085981" evidence="1">
    <location>
        <begin position="28"/>
        <end position="686"/>
    </location>
</feature>
<dbReference type="SUPFAM" id="SSF51338">
    <property type="entry name" value="Composite domain of metallo-dependent hydrolases"/>
    <property type="match status" value="1"/>
</dbReference>
<dbReference type="SUPFAM" id="SSF51556">
    <property type="entry name" value="Metallo-dependent hydrolases"/>
    <property type="match status" value="1"/>
</dbReference>
<dbReference type="InterPro" id="IPR011059">
    <property type="entry name" value="Metal-dep_hydrolase_composite"/>
</dbReference>
<dbReference type="InterPro" id="IPR051781">
    <property type="entry name" value="Metallo-dep_Hydrolase"/>
</dbReference>